<dbReference type="EMBL" id="WPIN01000029">
    <property type="protein sequence ID" value="MVM36009.1"/>
    <property type="molecule type" value="Genomic_DNA"/>
</dbReference>
<dbReference type="GO" id="GO:0004519">
    <property type="term" value="F:endonuclease activity"/>
    <property type="evidence" value="ECO:0007669"/>
    <property type="project" value="UniProtKB-KW"/>
</dbReference>
<dbReference type="GO" id="GO:0008270">
    <property type="term" value="F:zinc ion binding"/>
    <property type="evidence" value="ECO:0007669"/>
    <property type="project" value="InterPro"/>
</dbReference>
<dbReference type="InterPro" id="IPR002711">
    <property type="entry name" value="HNH"/>
</dbReference>
<dbReference type="GO" id="GO:0016787">
    <property type="term" value="F:hydrolase activity"/>
    <property type="evidence" value="ECO:0007669"/>
    <property type="project" value="UniProtKB-KW"/>
</dbReference>
<organism evidence="6 7">
    <name type="scientific">Spirosoma arboris</name>
    <dbReference type="NCBI Taxonomy" id="2682092"/>
    <lineage>
        <taxon>Bacteria</taxon>
        <taxon>Pseudomonadati</taxon>
        <taxon>Bacteroidota</taxon>
        <taxon>Cytophagia</taxon>
        <taxon>Cytophagales</taxon>
        <taxon>Cytophagaceae</taxon>
        <taxon>Spirosoma</taxon>
    </lineage>
</organism>
<reference evidence="6 7" key="1">
    <citation type="submission" date="2019-12" db="EMBL/GenBank/DDBJ databases">
        <title>Spirosoma sp. HMF4905 genome sequencing and assembly.</title>
        <authorList>
            <person name="Kang H."/>
            <person name="Cha I."/>
            <person name="Kim H."/>
            <person name="Joh K."/>
        </authorList>
    </citation>
    <scope>NUCLEOTIDE SEQUENCE [LARGE SCALE GENOMIC DNA]</scope>
    <source>
        <strain evidence="6 7">HMF4905</strain>
    </source>
</reference>
<name>A0A7K1SQD6_9BACT</name>
<dbReference type="Proteomes" id="UP000436006">
    <property type="component" value="Unassembled WGS sequence"/>
</dbReference>
<sequence length="105" mass="12237">MPTVNKVIRPWMKGTQKPKSRWANEEHGGVPNQFYRNAPWRRLRKLQLEKQPLCQHCLEKKKLTPANTVDHIKPIRLGGEPLDENNLMSLCKSCHARKSAKERSQ</sequence>
<comment type="similarity">
    <text evidence="3">Belongs to the HNH nuclease family.</text>
</comment>
<keyword evidence="2" id="KW-0378">Hydrolase</keyword>
<evidence type="ECO:0000313" key="6">
    <source>
        <dbReference type="EMBL" id="MVM36009.1"/>
    </source>
</evidence>
<keyword evidence="6" id="KW-0255">Endonuclease</keyword>
<gene>
    <name evidence="6" type="ORF">GO755_38705</name>
</gene>
<dbReference type="RefSeq" id="WP_157590807.1">
    <property type="nucleotide sequence ID" value="NZ_WPIN01000029.1"/>
</dbReference>
<evidence type="ECO:0000313" key="7">
    <source>
        <dbReference type="Proteomes" id="UP000436006"/>
    </source>
</evidence>
<evidence type="ECO:0000256" key="4">
    <source>
        <dbReference type="ARBA" id="ARBA00040194"/>
    </source>
</evidence>
<evidence type="ECO:0000256" key="3">
    <source>
        <dbReference type="ARBA" id="ARBA00038412"/>
    </source>
</evidence>
<comment type="caution">
    <text evidence="6">The sequence shown here is derived from an EMBL/GenBank/DDBJ whole genome shotgun (WGS) entry which is preliminary data.</text>
</comment>
<keyword evidence="1" id="KW-0540">Nuclease</keyword>
<keyword evidence="7" id="KW-1185">Reference proteome</keyword>
<accession>A0A7K1SQD6</accession>
<feature type="domain" description="HNH nuclease" evidence="5">
    <location>
        <begin position="42"/>
        <end position="96"/>
    </location>
</feature>
<dbReference type="SMART" id="SM00507">
    <property type="entry name" value="HNHc"/>
    <property type="match status" value="1"/>
</dbReference>
<dbReference type="GO" id="GO:0005829">
    <property type="term" value="C:cytosol"/>
    <property type="evidence" value="ECO:0007669"/>
    <property type="project" value="TreeGrafter"/>
</dbReference>
<protein>
    <recommendedName>
        <fullName evidence="4">Putative HNH nuclease YajD</fullName>
    </recommendedName>
</protein>
<proteinExistence type="inferred from homology"/>
<dbReference type="CDD" id="cd00085">
    <property type="entry name" value="HNHc"/>
    <property type="match status" value="1"/>
</dbReference>
<evidence type="ECO:0000256" key="2">
    <source>
        <dbReference type="ARBA" id="ARBA00022801"/>
    </source>
</evidence>
<dbReference type="PANTHER" id="PTHR41286:SF1">
    <property type="entry name" value="HNH NUCLEASE YAJD-RELATED"/>
    <property type="match status" value="1"/>
</dbReference>
<dbReference type="AlphaFoldDB" id="A0A7K1SQD6"/>
<evidence type="ECO:0000259" key="5">
    <source>
        <dbReference type="SMART" id="SM00507"/>
    </source>
</evidence>
<dbReference type="PANTHER" id="PTHR41286">
    <property type="entry name" value="HNH NUCLEASE YAJD-RELATED"/>
    <property type="match status" value="1"/>
</dbReference>
<dbReference type="GO" id="GO:0003676">
    <property type="term" value="F:nucleic acid binding"/>
    <property type="evidence" value="ECO:0007669"/>
    <property type="project" value="InterPro"/>
</dbReference>
<dbReference type="InterPro" id="IPR003615">
    <property type="entry name" value="HNH_nuc"/>
</dbReference>
<dbReference type="Gene3D" id="1.10.30.50">
    <property type="match status" value="1"/>
</dbReference>
<evidence type="ECO:0000256" key="1">
    <source>
        <dbReference type="ARBA" id="ARBA00022722"/>
    </source>
</evidence>
<dbReference type="Pfam" id="PF01844">
    <property type="entry name" value="HNH"/>
    <property type="match status" value="1"/>
</dbReference>